<gene>
    <name evidence="6" type="ORF">JWV37_02905</name>
</gene>
<feature type="domain" description="HAMP" evidence="4">
    <location>
        <begin position="216"/>
        <end position="270"/>
    </location>
</feature>
<feature type="transmembrane region" description="Helical" evidence="3">
    <location>
        <begin position="192"/>
        <end position="214"/>
    </location>
</feature>
<reference evidence="6" key="1">
    <citation type="submission" date="2021-02" db="EMBL/GenBank/DDBJ databases">
        <title>Sulfurospirillum tamanensis sp. nov.</title>
        <authorList>
            <person name="Frolova A."/>
            <person name="Merkel A."/>
            <person name="Slobodkin A."/>
        </authorList>
    </citation>
    <scope>NUCLEOTIDE SEQUENCE</scope>
    <source>
        <strain evidence="6">T05b</strain>
    </source>
</reference>
<dbReference type="Gene3D" id="6.10.340.10">
    <property type="match status" value="1"/>
</dbReference>
<keyword evidence="3" id="KW-0812">Transmembrane</keyword>
<accession>A0ABS2WQ45</accession>
<evidence type="ECO:0000313" key="7">
    <source>
        <dbReference type="Proteomes" id="UP000703590"/>
    </source>
</evidence>
<evidence type="ECO:0000256" key="1">
    <source>
        <dbReference type="ARBA" id="ARBA00012528"/>
    </source>
</evidence>
<name>A0ABS2WQ45_9BACT</name>
<dbReference type="SUPFAM" id="SSF55073">
    <property type="entry name" value="Nucleotide cyclase"/>
    <property type="match status" value="1"/>
</dbReference>
<dbReference type="EMBL" id="JAFHKK010000004">
    <property type="protein sequence ID" value="MBN2963718.1"/>
    <property type="molecule type" value="Genomic_DNA"/>
</dbReference>
<feature type="transmembrane region" description="Helical" evidence="3">
    <location>
        <begin position="32"/>
        <end position="52"/>
    </location>
</feature>
<dbReference type="EC" id="2.7.7.65" evidence="1"/>
<dbReference type="InterPro" id="IPR000160">
    <property type="entry name" value="GGDEF_dom"/>
</dbReference>
<dbReference type="SMART" id="SM00304">
    <property type="entry name" value="HAMP"/>
    <property type="match status" value="1"/>
</dbReference>
<dbReference type="SMART" id="SM00267">
    <property type="entry name" value="GGDEF"/>
    <property type="match status" value="1"/>
</dbReference>
<evidence type="ECO:0000259" key="5">
    <source>
        <dbReference type="PROSITE" id="PS50887"/>
    </source>
</evidence>
<keyword evidence="7" id="KW-1185">Reference proteome</keyword>
<protein>
    <recommendedName>
        <fullName evidence="1">diguanylate cyclase</fullName>
        <ecNumber evidence="1">2.7.7.65</ecNumber>
    </recommendedName>
</protein>
<comment type="catalytic activity">
    <reaction evidence="2">
        <text>2 GTP = 3',3'-c-di-GMP + 2 diphosphate</text>
        <dbReference type="Rhea" id="RHEA:24898"/>
        <dbReference type="ChEBI" id="CHEBI:33019"/>
        <dbReference type="ChEBI" id="CHEBI:37565"/>
        <dbReference type="ChEBI" id="CHEBI:58805"/>
        <dbReference type="EC" id="2.7.7.65"/>
    </reaction>
</comment>
<sequence length="601" mass="67173">MRFSSFWKQFVQLLTFVNLSIRRKFTFFGVGTLFWFVIIGILAVGSLTFVHFRYSQVSNTALPSLRLALTLEPLMRASVEGLGEGQRDKTLANLHQMHQHVSIALMKTSDALGEGNVFEVLNRALAREDERGMALLRTLLGQLQEASEASSDPEVLRASLLKTEATLGAFLDHTNTQFALYEQQINNTIRTAINTIALAILIASALLFIFTRWLTHAFAKPISQITDQIHAIGIGEVDLGKKMQVTSADEIGALSREFNALVDTIYGVTVFKKVIEEDSSLEMVYTRLAEVFEQQAGMKACRIFDINTAKNTMRLVEPALGGEEAMLCNLEILHDACLCRAKKTGHTISSFEFEGVCRQFMGTQTHHHVCVPLVAGGRSSGVVQFVFSKAEEGDGAQIQTQLFKAQTYIKHSLSVIETKQLMNTLRESSLVDSLTGLYNRRFLQDHSTQIISGVLRRQKQIALLMCDMDYFKQVNDEHGHDVGDTLLKDTSHILQNAIRESDVVIRFGGEEFLILLVDVEANEGMEIAEKIRKKVEEASFKIPTGILKKTISVGVCEFPQDTDGFWHAIKFADVALYQAKTQGRNRCVRFTAQMWNQAGGF</sequence>
<dbReference type="InterPro" id="IPR050469">
    <property type="entry name" value="Diguanylate_Cyclase"/>
</dbReference>
<dbReference type="Pfam" id="PF00990">
    <property type="entry name" value="GGDEF"/>
    <property type="match status" value="1"/>
</dbReference>
<dbReference type="CDD" id="cd06225">
    <property type="entry name" value="HAMP"/>
    <property type="match status" value="1"/>
</dbReference>
<keyword evidence="3" id="KW-1133">Transmembrane helix</keyword>
<evidence type="ECO:0000259" key="4">
    <source>
        <dbReference type="PROSITE" id="PS50885"/>
    </source>
</evidence>
<organism evidence="6 7">
    <name type="scientific">Sulfurospirillum tamanense</name>
    <dbReference type="NCBI Taxonomy" id="2813362"/>
    <lineage>
        <taxon>Bacteria</taxon>
        <taxon>Pseudomonadati</taxon>
        <taxon>Campylobacterota</taxon>
        <taxon>Epsilonproteobacteria</taxon>
        <taxon>Campylobacterales</taxon>
        <taxon>Sulfurospirillaceae</taxon>
        <taxon>Sulfurospirillum</taxon>
    </lineage>
</organism>
<dbReference type="InterPro" id="IPR029787">
    <property type="entry name" value="Nucleotide_cyclase"/>
</dbReference>
<dbReference type="Proteomes" id="UP000703590">
    <property type="component" value="Unassembled WGS sequence"/>
</dbReference>
<comment type="caution">
    <text evidence="6">The sequence shown here is derived from an EMBL/GenBank/DDBJ whole genome shotgun (WGS) entry which is preliminary data.</text>
</comment>
<keyword evidence="3" id="KW-0472">Membrane</keyword>
<dbReference type="InterPro" id="IPR043128">
    <property type="entry name" value="Rev_trsase/Diguanyl_cyclase"/>
</dbReference>
<dbReference type="PROSITE" id="PS50887">
    <property type="entry name" value="GGDEF"/>
    <property type="match status" value="1"/>
</dbReference>
<reference evidence="6" key="2">
    <citation type="submission" date="2021-02" db="EMBL/GenBank/DDBJ databases">
        <authorList>
            <person name="Merkel A.Y."/>
        </authorList>
    </citation>
    <scope>NUCLEOTIDE SEQUENCE</scope>
    <source>
        <strain evidence="6">T05b</strain>
    </source>
</reference>
<dbReference type="PANTHER" id="PTHR45138:SF9">
    <property type="entry name" value="DIGUANYLATE CYCLASE DGCM-RELATED"/>
    <property type="match status" value="1"/>
</dbReference>
<dbReference type="PANTHER" id="PTHR45138">
    <property type="entry name" value="REGULATORY COMPONENTS OF SENSORY TRANSDUCTION SYSTEM"/>
    <property type="match status" value="1"/>
</dbReference>
<evidence type="ECO:0000256" key="2">
    <source>
        <dbReference type="ARBA" id="ARBA00034247"/>
    </source>
</evidence>
<dbReference type="RefSeq" id="WP_205458160.1">
    <property type="nucleotide sequence ID" value="NZ_JAFHKK010000004.1"/>
</dbReference>
<dbReference type="Pfam" id="PF00672">
    <property type="entry name" value="HAMP"/>
    <property type="match status" value="1"/>
</dbReference>
<proteinExistence type="predicted"/>
<evidence type="ECO:0000256" key="3">
    <source>
        <dbReference type="SAM" id="Phobius"/>
    </source>
</evidence>
<evidence type="ECO:0000313" key="6">
    <source>
        <dbReference type="EMBL" id="MBN2963718.1"/>
    </source>
</evidence>
<dbReference type="Gene3D" id="3.30.70.270">
    <property type="match status" value="1"/>
</dbReference>
<dbReference type="PROSITE" id="PS50885">
    <property type="entry name" value="HAMP"/>
    <property type="match status" value="1"/>
</dbReference>
<feature type="domain" description="GGDEF" evidence="5">
    <location>
        <begin position="459"/>
        <end position="592"/>
    </location>
</feature>
<dbReference type="CDD" id="cd01949">
    <property type="entry name" value="GGDEF"/>
    <property type="match status" value="1"/>
</dbReference>
<dbReference type="InterPro" id="IPR003660">
    <property type="entry name" value="HAMP_dom"/>
</dbReference>
<dbReference type="NCBIfam" id="TIGR00254">
    <property type="entry name" value="GGDEF"/>
    <property type="match status" value="1"/>
</dbReference>